<keyword evidence="4 6" id="KW-0274">FAD</keyword>
<feature type="binding site" evidence="6">
    <location>
        <position position="241"/>
    </location>
    <ligand>
        <name>D-dopa</name>
        <dbReference type="ChEBI" id="CHEBI:149689"/>
    </ligand>
</feature>
<evidence type="ECO:0000259" key="7">
    <source>
        <dbReference type="Pfam" id="PF01266"/>
    </source>
</evidence>
<dbReference type="Gene3D" id="3.30.9.10">
    <property type="entry name" value="D-Amino Acid Oxidase, subunit A, domain 2"/>
    <property type="match status" value="1"/>
</dbReference>
<dbReference type="InterPro" id="IPR006076">
    <property type="entry name" value="FAD-dep_OxRdtase"/>
</dbReference>
<dbReference type="GO" id="GO:0071949">
    <property type="term" value="F:FAD binding"/>
    <property type="evidence" value="ECO:0007669"/>
    <property type="project" value="InterPro"/>
</dbReference>
<reference evidence="8 9" key="1">
    <citation type="journal article" date="2018" name="IMA Fungus">
        <title>IMA Genome-F 9: Draft genome sequence of Annulohypoxylon stygium, Aspergillus mulundensis, Berkeleyomyces basicola (syn. Thielaviopsis basicola), Ceratocystis smalleyi, two Cercospora beticola strains, Coleophoma cylindrospora, Fusarium fracticaudum, Phialophora cf. hyalina, and Morchella septimelata.</title>
        <authorList>
            <person name="Wingfield B.D."/>
            <person name="Bills G.F."/>
            <person name="Dong Y."/>
            <person name="Huang W."/>
            <person name="Nel W.J."/>
            <person name="Swalarsk-Parry B.S."/>
            <person name="Vaghefi N."/>
            <person name="Wilken P.M."/>
            <person name="An Z."/>
            <person name="de Beer Z.W."/>
            <person name="De Vos L."/>
            <person name="Chen L."/>
            <person name="Duong T.A."/>
            <person name="Gao Y."/>
            <person name="Hammerbacher A."/>
            <person name="Kikkert J.R."/>
            <person name="Li Y."/>
            <person name="Li H."/>
            <person name="Li K."/>
            <person name="Li Q."/>
            <person name="Liu X."/>
            <person name="Ma X."/>
            <person name="Naidoo K."/>
            <person name="Pethybridge S.J."/>
            <person name="Sun J."/>
            <person name="Steenkamp E.T."/>
            <person name="van der Nest M.A."/>
            <person name="van Wyk S."/>
            <person name="Wingfield M.J."/>
            <person name="Xiong C."/>
            <person name="Yue Q."/>
            <person name="Zhang X."/>
        </authorList>
    </citation>
    <scope>NUCLEOTIDE SEQUENCE [LARGE SCALE GENOMIC DNA]</scope>
    <source>
        <strain evidence="8 9">BP6252</strain>
    </source>
</reference>
<evidence type="ECO:0000256" key="3">
    <source>
        <dbReference type="ARBA" id="ARBA00022630"/>
    </source>
</evidence>
<dbReference type="Proteomes" id="UP000256645">
    <property type="component" value="Unassembled WGS sequence"/>
</dbReference>
<keyword evidence="3" id="KW-0285">Flavoprotein</keyword>
<evidence type="ECO:0000256" key="6">
    <source>
        <dbReference type="PIRSR" id="PIRSR000189-1"/>
    </source>
</evidence>
<dbReference type="PANTHER" id="PTHR11530:SF16">
    <property type="entry name" value="D-AMINO ACID OXIDASE (AFU_ORTHOLOGUE AFUA_5G11290)"/>
    <property type="match status" value="1"/>
</dbReference>
<dbReference type="PANTHER" id="PTHR11530">
    <property type="entry name" value="D-AMINO ACID OXIDASE"/>
    <property type="match status" value="1"/>
</dbReference>
<feature type="domain" description="FAD dependent oxidoreductase" evidence="7">
    <location>
        <begin position="6"/>
        <end position="301"/>
    </location>
</feature>
<dbReference type="SUPFAM" id="SSF54373">
    <property type="entry name" value="FAD-linked reductases, C-terminal domain"/>
    <property type="match status" value="1"/>
</dbReference>
<dbReference type="GO" id="GO:0019478">
    <property type="term" value="P:D-amino acid catabolic process"/>
    <property type="evidence" value="ECO:0007669"/>
    <property type="project" value="TreeGrafter"/>
</dbReference>
<dbReference type="InterPro" id="IPR023209">
    <property type="entry name" value="DAO"/>
</dbReference>
<comment type="similarity">
    <text evidence="2">Belongs to the DAMOX/DASOX family.</text>
</comment>
<accession>A0A3D8QJP0</accession>
<evidence type="ECO:0000256" key="4">
    <source>
        <dbReference type="ARBA" id="ARBA00022827"/>
    </source>
</evidence>
<sequence length="304" mass="34167">MKQEYTILGAGVIGLTTALELAARYPGSKIHICAKFFPGDKSIEYTSPWAGANWSSVALDSGRQEKWDEVTYLRFKQMSEEVREAGVRKLELRAFYDSVKEDAGVLSAATGKIWYEELVGGLRPLSPEVLAEKQGSVFGFDMDSFVIDVPIYLSWLHIEAMKAGVQFHRRIYAHINEAFAEFPTTRTFFNCTGIGSYHLGGVEDKTLYPTRGQVLLVETPKTPLTRMYFRSPQRVNKDTTYVFPRNPSGGVILGGCRVDNEWDGEVDMEFAKDIMRRCCALAPELGKPEDLKVISHGVGLRREF</sequence>
<comment type="caution">
    <text evidence="8">The sequence shown here is derived from an EMBL/GenBank/DDBJ whole genome shotgun (WGS) entry which is preliminary data.</text>
</comment>
<proteinExistence type="inferred from homology"/>
<evidence type="ECO:0000256" key="5">
    <source>
        <dbReference type="ARBA" id="ARBA00023002"/>
    </source>
</evidence>
<evidence type="ECO:0000313" key="9">
    <source>
        <dbReference type="Proteomes" id="UP000256645"/>
    </source>
</evidence>
<keyword evidence="5" id="KW-0560">Oxidoreductase</keyword>
<feature type="binding site" evidence="6">
    <location>
        <position position="192"/>
    </location>
    <ligand>
        <name>FAD</name>
        <dbReference type="ChEBI" id="CHEBI:57692"/>
    </ligand>
</feature>
<evidence type="ECO:0000256" key="2">
    <source>
        <dbReference type="ARBA" id="ARBA00006730"/>
    </source>
</evidence>
<evidence type="ECO:0000256" key="1">
    <source>
        <dbReference type="ARBA" id="ARBA00001974"/>
    </source>
</evidence>
<evidence type="ECO:0000313" key="8">
    <source>
        <dbReference type="EMBL" id="RDW62033.1"/>
    </source>
</evidence>
<protein>
    <submittedName>
        <fullName evidence="8">Putative D-amino acid oxidase</fullName>
    </submittedName>
</protein>
<name>A0A3D8QJP0_9HELO</name>
<dbReference type="GO" id="GO:0003884">
    <property type="term" value="F:D-amino-acid oxidase activity"/>
    <property type="evidence" value="ECO:0007669"/>
    <property type="project" value="InterPro"/>
</dbReference>
<keyword evidence="9" id="KW-1185">Reference proteome</keyword>
<dbReference type="PIRSF" id="PIRSF000189">
    <property type="entry name" value="D-aa_oxidase"/>
    <property type="match status" value="1"/>
</dbReference>
<gene>
    <name evidence="8" type="ORF">BP6252_11466</name>
</gene>
<dbReference type="AlphaFoldDB" id="A0A3D8QJP0"/>
<dbReference type="Pfam" id="PF01266">
    <property type="entry name" value="DAO"/>
    <property type="match status" value="1"/>
</dbReference>
<dbReference type="OrthoDB" id="2015447at2759"/>
<comment type="cofactor">
    <cofactor evidence="1 6">
        <name>FAD</name>
        <dbReference type="ChEBI" id="CHEBI:57692"/>
    </cofactor>
</comment>
<feature type="binding site" evidence="6">
    <location>
        <begin position="46"/>
        <end position="47"/>
    </location>
    <ligand>
        <name>FAD</name>
        <dbReference type="ChEBI" id="CHEBI:57692"/>
    </ligand>
</feature>
<dbReference type="SUPFAM" id="SSF51971">
    <property type="entry name" value="Nucleotide-binding domain"/>
    <property type="match status" value="1"/>
</dbReference>
<dbReference type="EMBL" id="PDLM01000014">
    <property type="protein sequence ID" value="RDW62033.1"/>
    <property type="molecule type" value="Genomic_DNA"/>
</dbReference>
<feature type="binding site" evidence="6">
    <location>
        <position position="301"/>
    </location>
    <ligand>
        <name>D-dopa</name>
        <dbReference type="ChEBI" id="CHEBI:149689"/>
    </ligand>
</feature>
<dbReference type="Gene3D" id="3.40.50.720">
    <property type="entry name" value="NAD(P)-binding Rossmann-like Domain"/>
    <property type="match status" value="1"/>
</dbReference>
<organism evidence="8 9">
    <name type="scientific">Coleophoma cylindrospora</name>
    <dbReference type="NCBI Taxonomy" id="1849047"/>
    <lineage>
        <taxon>Eukaryota</taxon>
        <taxon>Fungi</taxon>
        <taxon>Dikarya</taxon>
        <taxon>Ascomycota</taxon>
        <taxon>Pezizomycotina</taxon>
        <taxon>Leotiomycetes</taxon>
        <taxon>Helotiales</taxon>
        <taxon>Dermateaceae</taxon>
        <taxon>Coleophoma</taxon>
    </lineage>
</organism>
<dbReference type="GO" id="GO:0005737">
    <property type="term" value="C:cytoplasm"/>
    <property type="evidence" value="ECO:0007669"/>
    <property type="project" value="TreeGrafter"/>
</dbReference>
<dbReference type="STRING" id="1849047.A0A3D8QJP0"/>